<gene>
    <name evidence="1" type="ORF">IAI61_22775</name>
</gene>
<proteinExistence type="predicted"/>
<dbReference type="Proteomes" id="UP001518989">
    <property type="component" value="Unassembled WGS sequence"/>
</dbReference>
<accession>A0ABS3KWK3</accession>
<keyword evidence="2" id="KW-1185">Reference proteome</keyword>
<dbReference type="RefSeq" id="WP_207420041.1">
    <property type="nucleotide sequence ID" value="NZ_CP061184.1"/>
</dbReference>
<comment type="caution">
    <text evidence="1">The sequence shown here is derived from an EMBL/GenBank/DDBJ whole genome shotgun (WGS) entry which is preliminary data.</text>
</comment>
<organism evidence="1 2">
    <name type="scientific">Roseomonas haemaphysalidis</name>
    <dbReference type="NCBI Taxonomy" id="2768162"/>
    <lineage>
        <taxon>Bacteria</taxon>
        <taxon>Pseudomonadati</taxon>
        <taxon>Pseudomonadota</taxon>
        <taxon>Alphaproteobacteria</taxon>
        <taxon>Acetobacterales</taxon>
        <taxon>Roseomonadaceae</taxon>
        <taxon>Roseomonas</taxon>
    </lineage>
</organism>
<dbReference type="EMBL" id="JACTNG010000023">
    <property type="protein sequence ID" value="MBO1081856.1"/>
    <property type="molecule type" value="Genomic_DNA"/>
</dbReference>
<protein>
    <submittedName>
        <fullName evidence="1">Uncharacterized protein</fullName>
    </submittedName>
</protein>
<name>A0ABS3KWK3_9PROT</name>
<evidence type="ECO:0000313" key="2">
    <source>
        <dbReference type="Proteomes" id="UP001518989"/>
    </source>
</evidence>
<reference evidence="1 2" key="1">
    <citation type="submission" date="2020-09" db="EMBL/GenBank/DDBJ databases">
        <title>Roseomonas.</title>
        <authorList>
            <person name="Zhu W."/>
        </authorList>
    </citation>
    <scope>NUCLEOTIDE SEQUENCE [LARGE SCALE GENOMIC DNA]</scope>
    <source>
        <strain evidence="1 2">573</strain>
    </source>
</reference>
<evidence type="ECO:0000313" key="1">
    <source>
        <dbReference type="EMBL" id="MBO1081856.1"/>
    </source>
</evidence>
<sequence length="90" mass="9812">MPPDIERVVIRVIAHDLAFVDLRLPGVMLKSMKAIRRPDGTIFLQPPVTVDRDGRAWPLYSLQPGTAEAAVRAVTAQWSLAAGADRQGGH</sequence>